<proteinExistence type="predicted"/>
<protein>
    <submittedName>
        <fullName evidence="2">Uncharacterized protein</fullName>
    </submittedName>
</protein>
<reference evidence="2 3" key="1">
    <citation type="journal article" date="2012" name="PLoS Pathog.">
        <title>Diverse lifestyles and strategies of plant pathogenesis encoded in the genomes of eighteen Dothideomycetes fungi.</title>
        <authorList>
            <person name="Ohm R.A."/>
            <person name="Feau N."/>
            <person name="Henrissat B."/>
            <person name="Schoch C.L."/>
            <person name="Horwitz B.A."/>
            <person name="Barry K.W."/>
            <person name="Condon B.J."/>
            <person name="Copeland A.C."/>
            <person name="Dhillon B."/>
            <person name="Glaser F."/>
            <person name="Hesse C.N."/>
            <person name="Kosti I."/>
            <person name="LaButti K."/>
            <person name="Lindquist E.A."/>
            <person name="Lucas S."/>
            <person name="Salamov A.A."/>
            <person name="Bradshaw R.E."/>
            <person name="Ciuffetti L."/>
            <person name="Hamelin R.C."/>
            <person name="Kema G.H.J."/>
            <person name="Lawrence C."/>
            <person name="Scott J.A."/>
            <person name="Spatafora J.W."/>
            <person name="Turgeon B.G."/>
            <person name="de Wit P.J.G.M."/>
            <person name="Zhong S."/>
            <person name="Goodwin S.B."/>
            <person name="Grigoriev I.V."/>
        </authorList>
    </citation>
    <scope>NUCLEOTIDE SEQUENCE [LARGE SCALE GENOMIC DNA]</scope>
    <source>
        <strain evidence="3">C4 / ATCC 48331 / race T</strain>
    </source>
</reference>
<gene>
    <name evidence="2" type="ORF">COCC4DRAFT_122987</name>
</gene>
<sequence>MRFLFGILMLSIGSALAGPVGSNTLSIRDPQAATGCRGCYSICNAQFSPGPGRNACAGECEGLYEDC</sequence>
<dbReference type="Proteomes" id="UP000012338">
    <property type="component" value="Unassembled WGS sequence"/>
</dbReference>
<dbReference type="EMBL" id="KB733444">
    <property type="protein sequence ID" value="ENI10972.1"/>
    <property type="molecule type" value="Genomic_DNA"/>
</dbReference>
<keyword evidence="1" id="KW-0732">Signal</keyword>
<evidence type="ECO:0000313" key="3">
    <source>
        <dbReference type="Proteomes" id="UP000012338"/>
    </source>
</evidence>
<evidence type="ECO:0000313" key="2">
    <source>
        <dbReference type="EMBL" id="ENI10972.1"/>
    </source>
</evidence>
<reference evidence="3" key="2">
    <citation type="journal article" date="2013" name="PLoS Genet.">
        <title>Comparative genome structure, secondary metabolite, and effector coding capacity across Cochliobolus pathogens.</title>
        <authorList>
            <person name="Condon B.J."/>
            <person name="Leng Y."/>
            <person name="Wu D."/>
            <person name="Bushley K.E."/>
            <person name="Ohm R.A."/>
            <person name="Otillar R."/>
            <person name="Martin J."/>
            <person name="Schackwitz W."/>
            <person name="Grimwood J."/>
            <person name="MohdZainudin N."/>
            <person name="Xue C."/>
            <person name="Wang R."/>
            <person name="Manning V.A."/>
            <person name="Dhillon B."/>
            <person name="Tu Z.J."/>
            <person name="Steffenson B.J."/>
            <person name="Salamov A."/>
            <person name="Sun H."/>
            <person name="Lowry S."/>
            <person name="LaButti K."/>
            <person name="Han J."/>
            <person name="Copeland A."/>
            <person name="Lindquist E."/>
            <person name="Barry K."/>
            <person name="Schmutz J."/>
            <person name="Baker S.E."/>
            <person name="Ciuffetti L.M."/>
            <person name="Grigoriev I.V."/>
            <person name="Zhong S."/>
            <person name="Turgeon B.G."/>
        </authorList>
    </citation>
    <scope>NUCLEOTIDE SEQUENCE [LARGE SCALE GENOMIC DNA]</scope>
    <source>
        <strain evidence="3">C4 / ATCC 48331 / race T</strain>
    </source>
</reference>
<dbReference type="AlphaFoldDB" id="N4Y0I7"/>
<keyword evidence="3" id="KW-1185">Reference proteome</keyword>
<accession>N4Y0I7</accession>
<name>N4Y0I7_COCH4</name>
<evidence type="ECO:0000256" key="1">
    <source>
        <dbReference type="SAM" id="SignalP"/>
    </source>
</evidence>
<feature type="chain" id="PRO_5004124214" evidence="1">
    <location>
        <begin position="18"/>
        <end position="67"/>
    </location>
</feature>
<feature type="signal peptide" evidence="1">
    <location>
        <begin position="1"/>
        <end position="17"/>
    </location>
</feature>
<organism evidence="2 3">
    <name type="scientific">Cochliobolus heterostrophus (strain C4 / ATCC 48331 / race T)</name>
    <name type="common">Southern corn leaf blight fungus</name>
    <name type="synonym">Bipolaris maydis</name>
    <dbReference type="NCBI Taxonomy" id="665024"/>
    <lineage>
        <taxon>Eukaryota</taxon>
        <taxon>Fungi</taxon>
        <taxon>Dikarya</taxon>
        <taxon>Ascomycota</taxon>
        <taxon>Pezizomycotina</taxon>
        <taxon>Dothideomycetes</taxon>
        <taxon>Pleosporomycetidae</taxon>
        <taxon>Pleosporales</taxon>
        <taxon>Pleosporineae</taxon>
        <taxon>Pleosporaceae</taxon>
        <taxon>Bipolaris</taxon>
    </lineage>
</organism>
<dbReference type="HOGENOM" id="CLU_2812150_0_0_1"/>